<gene>
    <name evidence="10" type="primary">arsia</name>
</gene>
<evidence type="ECO:0000256" key="7">
    <source>
        <dbReference type="SAM" id="MobiDB-lite"/>
    </source>
</evidence>
<keyword evidence="8" id="KW-0472">Membrane</keyword>
<evidence type="ECO:0000256" key="6">
    <source>
        <dbReference type="ARBA" id="ARBA00023180"/>
    </source>
</evidence>
<evidence type="ECO:0000256" key="8">
    <source>
        <dbReference type="SAM" id="Phobius"/>
    </source>
</evidence>
<keyword evidence="4" id="KW-0378">Hydrolase</keyword>
<evidence type="ECO:0000256" key="5">
    <source>
        <dbReference type="ARBA" id="ARBA00022837"/>
    </source>
</evidence>
<protein>
    <recommendedName>
        <fullName evidence="9">Sulfatase N-terminal domain-containing protein</fullName>
    </recommendedName>
</protein>
<dbReference type="PROSITE" id="PS00149">
    <property type="entry name" value="SULFATASE_2"/>
    <property type="match status" value="1"/>
</dbReference>
<keyword evidence="6" id="KW-0325">Glycoprotein</keyword>
<feature type="transmembrane region" description="Helical" evidence="8">
    <location>
        <begin position="7"/>
        <end position="29"/>
    </location>
</feature>
<reference evidence="10" key="3">
    <citation type="submission" date="2025-09" db="UniProtKB">
        <authorList>
            <consortium name="Ensembl"/>
        </authorList>
    </citation>
    <scope>IDENTIFICATION</scope>
</reference>
<dbReference type="FunFam" id="3.30.1120.10:FF:000002">
    <property type="entry name" value="Arylsulfatase family member J"/>
    <property type="match status" value="1"/>
</dbReference>
<evidence type="ECO:0000259" key="9">
    <source>
        <dbReference type="Pfam" id="PF00884"/>
    </source>
</evidence>
<feature type="domain" description="Sulfatase N-terminal" evidence="9">
    <location>
        <begin position="52"/>
        <end position="365"/>
    </location>
</feature>
<dbReference type="GeneTree" id="ENSGT00940000157656"/>
<evidence type="ECO:0000256" key="2">
    <source>
        <dbReference type="ARBA" id="ARBA00008779"/>
    </source>
</evidence>
<dbReference type="SUPFAM" id="SSF53649">
    <property type="entry name" value="Alkaline phosphatase-like"/>
    <property type="match status" value="1"/>
</dbReference>
<feature type="region of interest" description="Disordered" evidence="7">
    <location>
        <begin position="530"/>
        <end position="553"/>
    </location>
</feature>
<evidence type="ECO:0000256" key="3">
    <source>
        <dbReference type="ARBA" id="ARBA00022723"/>
    </source>
</evidence>
<reference evidence="10" key="2">
    <citation type="submission" date="2025-08" db="UniProtKB">
        <authorList>
            <consortium name="Ensembl"/>
        </authorList>
    </citation>
    <scope>IDENTIFICATION</scope>
</reference>
<dbReference type="PROSITE" id="PS00523">
    <property type="entry name" value="SULFATASE_1"/>
    <property type="match status" value="1"/>
</dbReference>
<dbReference type="AlphaFoldDB" id="A0AAY4CL57"/>
<dbReference type="Gene3D" id="3.30.1120.10">
    <property type="match status" value="1"/>
</dbReference>
<evidence type="ECO:0000256" key="4">
    <source>
        <dbReference type="ARBA" id="ARBA00022801"/>
    </source>
</evidence>
<dbReference type="PANTHER" id="PTHR10342:SF68">
    <property type="entry name" value="ARYLSULFATASE I"/>
    <property type="match status" value="1"/>
</dbReference>
<keyword evidence="5" id="KW-0106">Calcium</keyword>
<dbReference type="Gene3D" id="3.40.720.10">
    <property type="entry name" value="Alkaline Phosphatase, subunit A"/>
    <property type="match status" value="1"/>
</dbReference>
<dbReference type="PANTHER" id="PTHR10342">
    <property type="entry name" value="ARYLSULFATASE"/>
    <property type="match status" value="1"/>
</dbReference>
<dbReference type="InterPro" id="IPR024607">
    <property type="entry name" value="Sulfatase_CS"/>
</dbReference>
<proteinExistence type="inferred from homology"/>
<dbReference type="InterPro" id="IPR047115">
    <property type="entry name" value="ARSB"/>
</dbReference>
<dbReference type="InterPro" id="IPR017850">
    <property type="entry name" value="Alkaline_phosphatase_core_sf"/>
</dbReference>
<evidence type="ECO:0000256" key="1">
    <source>
        <dbReference type="ARBA" id="ARBA00001913"/>
    </source>
</evidence>
<dbReference type="Ensembl" id="ENSDCDT00010041396.1">
    <property type="protein sequence ID" value="ENSDCDP00010033384.1"/>
    <property type="gene ID" value="ENSDCDG00010021316.1"/>
</dbReference>
<dbReference type="InterPro" id="IPR000917">
    <property type="entry name" value="Sulfatase_N"/>
</dbReference>
<evidence type="ECO:0000313" key="11">
    <source>
        <dbReference type="Proteomes" id="UP000694580"/>
    </source>
</evidence>
<accession>A0AAY4CL57</accession>
<dbReference type="Proteomes" id="UP000694580">
    <property type="component" value="Chromosome 18"/>
</dbReference>
<dbReference type="GO" id="GO:0046872">
    <property type="term" value="F:metal ion binding"/>
    <property type="evidence" value="ECO:0007669"/>
    <property type="project" value="UniProtKB-KW"/>
</dbReference>
<reference evidence="10 11" key="1">
    <citation type="submission" date="2020-06" db="EMBL/GenBank/DDBJ databases">
        <authorList>
            <consortium name="Wellcome Sanger Institute Data Sharing"/>
        </authorList>
    </citation>
    <scope>NUCLEOTIDE SEQUENCE [LARGE SCALE GENOMIC DNA]</scope>
</reference>
<name>A0AAY4CL57_9TELE</name>
<feature type="compositionally biased region" description="Basic residues" evidence="7">
    <location>
        <begin position="540"/>
        <end position="553"/>
    </location>
</feature>
<keyword evidence="11" id="KW-1185">Reference proteome</keyword>
<dbReference type="FunFam" id="3.40.720.10:FF:000007">
    <property type="entry name" value="Arylsulfatase family, member J"/>
    <property type="match status" value="1"/>
</dbReference>
<keyword evidence="8" id="KW-1133">Transmembrane helix</keyword>
<keyword evidence="3" id="KW-0479">Metal-binding</keyword>
<organism evidence="10 11">
    <name type="scientific">Denticeps clupeoides</name>
    <name type="common">denticle herring</name>
    <dbReference type="NCBI Taxonomy" id="299321"/>
    <lineage>
        <taxon>Eukaryota</taxon>
        <taxon>Metazoa</taxon>
        <taxon>Chordata</taxon>
        <taxon>Craniata</taxon>
        <taxon>Vertebrata</taxon>
        <taxon>Euteleostomi</taxon>
        <taxon>Actinopterygii</taxon>
        <taxon>Neopterygii</taxon>
        <taxon>Teleostei</taxon>
        <taxon>Clupei</taxon>
        <taxon>Clupeiformes</taxon>
        <taxon>Denticipitoidei</taxon>
        <taxon>Denticipitidae</taxon>
        <taxon>Denticeps</taxon>
    </lineage>
</organism>
<dbReference type="GO" id="GO:0008484">
    <property type="term" value="F:sulfuric ester hydrolase activity"/>
    <property type="evidence" value="ECO:0007669"/>
    <property type="project" value="InterPro"/>
</dbReference>
<comment type="cofactor">
    <cofactor evidence="1">
        <name>Ca(2+)</name>
        <dbReference type="ChEBI" id="CHEBI:29108"/>
    </cofactor>
</comment>
<evidence type="ECO:0000313" key="10">
    <source>
        <dbReference type="Ensembl" id="ENSDCDP00010033384.1"/>
    </source>
</evidence>
<dbReference type="Pfam" id="PF00884">
    <property type="entry name" value="Sulfatase"/>
    <property type="match status" value="1"/>
</dbReference>
<dbReference type="CDD" id="cd16029">
    <property type="entry name" value="4-S"/>
    <property type="match status" value="1"/>
</dbReference>
<sequence length="553" mass="62534">CAQRGSSGALSAFTGLSVVSLLSLGYLSWDWTRPNQLENEAGGAATQPQRPPHVVFIMTDDQGYNDIGYHSGDIRTPTLDRLAAEGVKLENYYTQPICTPSRSQFITGRYQIHTGLQHSIIHPRQPNCLPLDVPTLPQRLQELGYSTHMVGKWHLGFYKRDCLPTRRGFHTYLGSLTGSVDYYTYHSCDGPGVCGYDLREGEKVAWSQAGKYSTHLYTQRVRKILASHDPAAQPLFIFLSFQAVHTPLQSPRSYVYPYRQMGNVERRKYAAMVAAVDEAVHNVTYALRKYGYYRNTVLIFSTDNGGQPLFGGSNWPLRGRKGTYWEGGIRGVGFVHSPLLRRKRRVSRALLHVTDWYPTLVRLAGGNASEGLDGHDAWAAISEGRESPRLEILHNIDPLQKRVRHGSLRRGWGIWDTAVQAAVRVGDWKLLTGDPGYGDWTPPQTLPSFPGAWWDLERYTQTRKSLWLFNVTADPYERNDLSAVRPDVAKQLLARLAYYNRTSVPVRYPTEDPRAEPRFNGGAWGPWAADEEAELEPRRKVPHKKGKAKKRKQ</sequence>
<comment type="similarity">
    <text evidence="2">Belongs to the sulfatase family.</text>
</comment>
<keyword evidence="8" id="KW-0812">Transmembrane</keyword>